<dbReference type="VEuPathDB" id="FungiDB:BO80DRAFT_350548"/>
<feature type="non-terminal residue" evidence="1">
    <location>
        <position position="1"/>
    </location>
</feature>
<dbReference type="OrthoDB" id="4526849at2759"/>
<evidence type="ECO:0000313" key="1">
    <source>
        <dbReference type="EMBL" id="RAL03190.1"/>
    </source>
</evidence>
<proteinExistence type="predicted"/>
<evidence type="ECO:0000313" key="2">
    <source>
        <dbReference type="Proteomes" id="UP000249402"/>
    </source>
</evidence>
<dbReference type="AlphaFoldDB" id="A0A395H6C5"/>
<reference evidence="1 2" key="1">
    <citation type="submission" date="2018-02" db="EMBL/GenBank/DDBJ databases">
        <title>The genomes of Aspergillus section Nigri reveals drivers in fungal speciation.</title>
        <authorList>
            <consortium name="DOE Joint Genome Institute"/>
            <person name="Vesth T.C."/>
            <person name="Nybo J."/>
            <person name="Theobald S."/>
            <person name="Brandl J."/>
            <person name="Frisvad J.C."/>
            <person name="Nielsen K.F."/>
            <person name="Lyhne E.K."/>
            <person name="Kogle M.E."/>
            <person name="Kuo A."/>
            <person name="Riley R."/>
            <person name="Clum A."/>
            <person name="Nolan M."/>
            <person name="Lipzen A."/>
            <person name="Salamov A."/>
            <person name="Henrissat B."/>
            <person name="Wiebenga A."/>
            <person name="De vries R.P."/>
            <person name="Grigoriev I.V."/>
            <person name="Mortensen U.H."/>
            <person name="Andersen M.R."/>
            <person name="Baker S.E."/>
        </authorList>
    </citation>
    <scope>NUCLEOTIDE SEQUENCE [LARGE SCALE GENOMIC DNA]</scope>
    <source>
        <strain evidence="1 2">CBS 121593</strain>
    </source>
</reference>
<keyword evidence="2" id="KW-1185">Reference proteome</keyword>
<sequence length="188" mass="20658">LTNRARFKFSLGGATHEAVNDGQITVNFPGSISGSDRKSYLSVVSLECNTRSAGGLKRGFGEQETFSPTVFAQEIAELVGAMYAQQQTPLPVKHQDQELFVLSMHGSLFYVSAAYFSPRYMAYIQEGSYSGDDTFLWVRRSIHFDLKKVEDRGEALGFVWGLVSYISSGNARVNIVSSAIHEASISVP</sequence>
<organism evidence="1 2">
    <name type="scientific">Aspergillus ibericus CBS 121593</name>
    <dbReference type="NCBI Taxonomy" id="1448316"/>
    <lineage>
        <taxon>Eukaryota</taxon>
        <taxon>Fungi</taxon>
        <taxon>Dikarya</taxon>
        <taxon>Ascomycota</taxon>
        <taxon>Pezizomycotina</taxon>
        <taxon>Eurotiomycetes</taxon>
        <taxon>Eurotiomycetidae</taxon>
        <taxon>Eurotiales</taxon>
        <taxon>Aspergillaceae</taxon>
        <taxon>Aspergillus</taxon>
        <taxon>Aspergillus subgen. Circumdati</taxon>
    </lineage>
</organism>
<dbReference type="EMBL" id="KZ824428">
    <property type="protein sequence ID" value="RAL03190.1"/>
    <property type="molecule type" value="Genomic_DNA"/>
</dbReference>
<gene>
    <name evidence="1" type="ORF">BO80DRAFT_350548</name>
</gene>
<name>A0A395H6C5_9EURO</name>
<dbReference type="Proteomes" id="UP000249402">
    <property type="component" value="Unassembled WGS sequence"/>
</dbReference>
<dbReference type="RefSeq" id="XP_025577517.1">
    <property type="nucleotide sequence ID" value="XM_025715548.1"/>
</dbReference>
<dbReference type="GeneID" id="37220413"/>
<protein>
    <submittedName>
        <fullName evidence="1">Uncharacterized protein</fullName>
    </submittedName>
</protein>
<accession>A0A395H6C5</accession>